<evidence type="ECO:0000313" key="2">
    <source>
        <dbReference type="EnsemblPlants" id="LPERR06G02390.1"/>
    </source>
</evidence>
<feature type="region of interest" description="Disordered" evidence="1">
    <location>
        <begin position="33"/>
        <end position="112"/>
    </location>
</feature>
<proteinExistence type="predicted"/>
<accession>A0A0D9WLN3</accession>
<keyword evidence="3" id="KW-1185">Reference proteome</keyword>
<protein>
    <submittedName>
        <fullName evidence="2">Uncharacterized protein</fullName>
    </submittedName>
</protein>
<dbReference type="Gramene" id="LPERR06G02390.1">
    <property type="protein sequence ID" value="LPERR06G02390.1"/>
    <property type="gene ID" value="LPERR06G02390"/>
</dbReference>
<reference evidence="3" key="2">
    <citation type="submission" date="2013-12" db="EMBL/GenBank/DDBJ databases">
        <authorList>
            <person name="Yu Y."/>
            <person name="Lee S."/>
            <person name="de Baynast K."/>
            <person name="Wissotski M."/>
            <person name="Liu L."/>
            <person name="Talag J."/>
            <person name="Goicoechea J."/>
            <person name="Angelova A."/>
            <person name="Jetty R."/>
            <person name="Kudrna D."/>
            <person name="Golser W."/>
            <person name="Rivera L."/>
            <person name="Zhang J."/>
            <person name="Wing R."/>
        </authorList>
    </citation>
    <scope>NUCLEOTIDE SEQUENCE</scope>
</reference>
<dbReference type="Proteomes" id="UP000032180">
    <property type="component" value="Chromosome 6"/>
</dbReference>
<reference evidence="2" key="3">
    <citation type="submission" date="2015-04" db="UniProtKB">
        <authorList>
            <consortium name="EnsemblPlants"/>
        </authorList>
    </citation>
    <scope>IDENTIFICATION</scope>
</reference>
<dbReference type="HOGENOM" id="CLU_2149470_0_0_1"/>
<evidence type="ECO:0000313" key="3">
    <source>
        <dbReference type="Proteomes" id="UP000032180"/>
    </source>
</evidence>
<sequence length="112" mass="11656">MESAMFSTLDMESLEVETLSYWPLSVSKVQIDSGSQSEAEVSVPGSGSGVGGVPFAPDLPAPMNAQDLGRSSPTSHTRRDRISSAATPLAIPASTTVATPLLPRSRPASRVD</sequence>
<dbReference type="EnsemblPlants" id="LPERR06G02390.1">
    <property type="protein sequence ID" value="LPERR06G02390.1"/>
    <property type="gene ID" value="LPERR06G02390"/>
</dbReference>
<organism evidence="2 3">
    <name type="scientific">Leersia perrieri</name>
    <dbReference type="NCBI Taxonomy" id="77586"/>
    <lineage>
        <taxon>Eukaryota</taxon>
        <taxon>Viridiplantae</taxon>
        <taxon>Streptophyta</taxon>
        <taxon>Embryophyta</taxon>
        <taxon>Tracheophyta</taxon>
        <taxon>Spermatophyta</taxon>
        <taxon>Magnoliopsida</taxon>
        <taxon>Liliopsida</taxon>
        <taxon>Poales</taxon>
        <taxon>Poaceae</taxon>
        <taxon>BOP clade</taxon>
        <taxon>Oryzoideae</taxon>
        <taxon>Oryzeae</taxon>
        <taxon>Oryzinae</taxon>
        <taxon>Leersia</taxon>
    </lineage>
</organism>
<dbReference type="AlphaFoldDB" id="A0A0D9WLN3"/>
<name>A0A0D9WLN3_9ORYZ</name>
<reference evidence="2 3" key="1">
    <citation type="submission" date="2012-08" db="EMBL/GenBank/DDBJ databases">
        <title>Oryza genome evolution.</title>
        <authorList>
            <person name="Wing R.A."/>
        </authorList>
    </citation>
    <scope>NUCLEOTIDE SEQUENCE</scope>
</reference>
<evidence type="ECO:0000256" key="1">
    <source>
        <dbReference type="SAM" id="MobiDB-lite"/>
    </source>
</evidence>